<dbReference type="GO" id="GO:0001664">
    <property type="term" value="F:G protein-coupled receptor binding"/>
    <property type="evidence" value="ECO:0007669"/>
    <property type="project" value="InterPro"/>
</dbReference>
<sequence length="113" mass="11995">MRAACCLVLALALALLCHPATPWYKQAAGPSYYSVGRASGLLSGLRRSPYIRRSDTDGAAKHSPSARLHAAVPCVTVMSPELQTCQPLPGVPRSLQCKADVTMSLDPLECTEA</sequence>
<comment type="similarity">
    <text evidence="2">Belongs to the neuropeptide B/W family.</text>
</comment>
<keyword evidence="4" id="KW-0165">Cleavage on pair of basic residues</keyword>
<evidence type="ECO:0000256" key="2">
    <source>
        <dbReference type="ARBA" id="ARBA00005292"/>
    </source>
</evidence>
<evidence type="ECO:0000256" key="5">
    <source>
        <dbReference type="ARBA" id="ARBA00022729"/>
    </source>
</evidence>
<feature type="non-terminal residue" evidence="7">
    <location>
        <position position="1"/>
    </location>
</feature>
<dbReference type="PANTHER" id="PTHR28553">
    <property type="entry name" value="NEUROPEPTIDE B"/>
    <property type="match status" value="1"/>
</dbReference>
<feature type="non-terminal residue" evidence="7">
    <location>
        <position position="113"/>
    </location>
</feature>
<comment type="subcellular location">
    <subcellularLocation>
        <location evidence="1">Secreted</location>
    </subcellularLocation>
</comment>
<protein>
    <submittedName>
        <fullName evidence="7">NPB protein</fullName>
    </submittedName>
</protein>
<dbReference type="EMBL" id="VZSX01000244">
    <property type="protein sequence ID" value="NXA42866.1"/>
    <property type="molecule type" value="Genomic_DNA"/>
</dbReference>
<dbReference type="Proteomes" id="UP000533954">
    <property type="component" value="Unassembled WGS sequence"/>
</dbReference>
<proteinExistence type="inferred from homology"/>
<dbReference type="GO" id="GO:0005576">
    <property type="term" value="C:extracellular region"/>
    <property type="evidence" value="ECO:0007669"/>
    <property type="project" value="UniProtKB-SubCell"/>
</dbReference>
<dbReference type="AlphaFoldDB" id="A0A7K7VQG2"/>
<dbReference type="PRINTS" id="PR01888">
    <property type="entry name" value="NROPEPTIDEBW"/>
</dbReference>
<organism evidence="7 8">
    <name type="scientific">Eudromia elegans</name>
    <name type="common">Elegant crested-tinamou</name>
    <dbReference type="NCBI Taxonomy" id="8805"/>
    <lineage>
        <taxon>Eukaryota</taxon>
        <taxon>Metazoa</taxon>
        <taxon>Chordata</taxon>
        <taxon>Craniata</taxon>
        <taxon>Vertebrata</taxon>
        <taxon>Euteleostomi</taxon>
        <taxon>Archelosauria</taxon>
        <taxon>Archosauria</taxon>
        <taxon>Dinosauria</taxon>
        <taxon>Saurischia</taxon>
        <taxon>Theropoda</taxon>
        <taxon>Coelurosauria</taxon>
        <taxon>Aves</taxon>
        <taxon>Palaeognathae</taxon>
        <taxon>Tinamiformes</taxon>
        <taxon>Tinamidae</taxon>
        <taxon>Eudromia</taxon>
    </lineage>
</organism>
<evidence type="ECO:0000256" key="1">
    <source>
        <dbReference type="ARBA" id="ARBA00004613"/>
    </source>
</evidence>
<dbReference type="Pfam" id="PF15180">
    <property type="entry name" value="NPBW"/>
    <property type="match status" value="1"/>
</dbReference>
<keyword evidence="8" id="KW-1185">Reference proteome</keyword>
<gene>
    <name evidence="7" type="primary">Npb</name>
    <name evidence="7" type="ORF">EUDELE_R11046</name>
</gene>
<evidence type="ECO:0000256" key="6">
    <source>
        <dbReference type="SAM" id="SignalP"/>
    </source>
</evidence>
<dbReference type="InterPro" id="IPR013297">
    <property type="entry name" value="Neuropept_BW_pre"/>
</dbReference>
<keyword evidence="5 6" id="KW-0732">Signal</keyword>
<dbReference type="GO" id="GO:0007631">
    <property type="term" value="P:feeding behavior"/>
    <property type="evidence" value="ECO:0007669"/>
    <property type="project" value="TreeGrafter"/>
</dbReference>
<feature type="signal peptide" evidence="6">
    <location>
        <begin position="1"/>
        <end position="19"/>
    </location>
</feature>
<comment type="caution">
    <text evidence="7">The sequence shown here is derived from an EMBL/GenBank/DDBJ whole genome shotgun (WGS) entry which is preliminary data.</text>
</comment>
<evidence type="ECO:0000313" key="8">
    <source>
        <dbReference type="Proteomes" id="UP000533954"/>
    </source>
</evidence>
<evidence type="ECO:0000256" key="3">
    <source>
        <dbReference type="ARBA" id="ARBA00022525"/>
    </source>
</evidence>
<keyword evidence="3" id="KW-0964">Secreted</keyword>
<dbReference type="PANTHER" id="PTHR28553:SF1">
    <property type="entry name" value="NEUROPEPTIDE B"/>
    <property type="match status" value="1"/>
</dbReference>
<feature type="chain" id="PRO_5029638518" evidence="6">
    <location>
        <begin position="20"/>
        <end position="113"/>
    </location>
</feature>
<evidence type="ECO:0000256" key="4">
    <source>
        <dbReference type="ARBA" id="ARBA00022685"/>
    </source>
</evidence>
<accession>A0A7K7VQG2</accession>
<reference evidence="7 8" key="1">
    <citation type="submission" date="2019-09" db="EMBL/GenBank/DDBJ databases">
        <title>Bird 10,000 Genomes (B10K) Project - Family phase.</title>
        <authorList>
            <person name="Zhang G."/>
        </authorList>
    </citation>
    <scope>NUCLEOTIDE SEQUENCE [LARGE SCALE GENOMIC DNA]</scope>
    <source>
        <strain evidence="7">B10K-LSUMZ-16893</strain>
    </source>
</reference>
<dbReference type="OrthoDB" id="9942334at2759"/>
<name>A0A7K7VQG2_EUDEL</name>
<dbReference type="GO" id="GO:0007186">
    <property type="term" value="P:G protein-coupled receptor signaling pathway"/>
    <property type="evidence" value="ECO:0007669"/>
    <property type="project" value="TreeGrafter"/>
</dbReference>
<evidence type="ECO:0000313" key="7">
    <source>
        <dbReference type="EMBL" id="NXA42866.1"/>
    </source>
</evidence>